<dbReference type="AlphaFoldDB" id="A0A9D1JLG9"/>
<evidence type="ECO:0000313" key="3">
    <source>
        <dbReference type="EMBL" id="HIS32359.1"/>
    </source>
</evidence>
<evidence type="ECO:0000259" key="2">
    <source>
        <dbReference type="PROSITE" id="PS50902"/>
    </source>
</evidence>
<dbReference type="PROSITE" id="PS50902">
    <property type="entry name" value="FLAVODOXIN_LIKE"/>
    <property type="match status" value="1"/>
</dbReference>
<dbReference type="GO" id="GO:0016651">
    <property type="term" value="F:oxidoreductase activity, acting on NAD(P)H"/>
    <property type="evidence" value="ECO:0007669"/>
    <property type="project" value="UniProtKB-ARBA"/>
</dbReference>
<evidence type="ECO:0000256" key="1">
    <source>
        <dbReference type="SAM" id="MobiDB-lite"/>
    </source>
</evidence>
<gene>
    <name evidence="3" type="ORF">IAB44_12565</name>
</gene>
<proteinExistence type="predicted"/>
<dbReference type="PANTHER" id="PTHR39201">
    <property type="entry name" value="EXPORTED PROTEIN-RELATED"/>
    <property type="match status" value="1"/>
</dbReference>
<protein>
    <submittedName>
        <fullName evidence="3">Flavodoxin</fullName>
    </submittedName>
</protein>
<dbReference type="InterPro" id="IPR029039">
    <property type="entry name" value="Flavoprotein-like_sf"/>
</dbReference>
<dbReference type="PANTHER" id="PTHR39201:SF1">
    <property type="entry name" value="FLAVODOXIN-LIKE DOMAIN-CONTAINING PROTEIN"/>
    <property type="match status" value="1"/>
</dbReference>
<feature type="compositionally biased region" description="Acidic residues" evidence="1">
    <location>
        <begin position="39"/>
        <end position="66"/>
    </location>
</feature>
<dbReference type="GO" id="GO:0010181">
    <property type="term" value="F:FMN binding"/>
    <property type="evidence" value="ECO:0007669"/>
    <property type="project" value="InterPro"/>
</dbReference>
<feature type="compositionally biased region" description="Low complexity" evidence="1">
    <location>
        <begin position="67"/>
        <end position="82"/>
    </location>
</feature>
<dbReference type="Pfam" id="PF12682">
    <property type="entry name" value="Flavodoxin_4"/>
    <property type="match status" value="1"/>
</dbReference>
<name>A0A9D1JLG9_9FIRM</name>
<organism evidence="3 4">
    <name type="scientific">Candidatus Limivivens intestinipullorum</name>
    <dbReference type="NCBI Taxonomy" id="2840858"/>
    <lineage>
        <taxon>Bacteria</taxon>
        <taxon>Bacillati</taxon>
        <taxon>Bacillota</taxon>
        <taxon>Clostridia</taxon>
        <taxon>Lachnospirales</taxon>
        <taxon>Lachnospiraceae</taxon>
        <taxon>Lachnospiraceae incertae sedis</taxon>
        <taxon>Candidatus Limivivens</taxon>
    </lineage>
</organism>
<dbReference type="EMBL" id="DVIQ01000076">
    <property type="protein sequence ID" value="HIS32359.1"/>
    <property type="molecule type" value="Genomic_DNA"/>
</dbReference>
<reference evidence="3" key="2">
    <citation type="journal article" date="2021" name="PeerJ">
        <title>Extensive microbial diversity within the chicken gut microbiome revealed by metagenomics and culture.</title>
        <authorList>
            <person name="Gilroy R."/>
            <person name="Ravi A."/>
            <person name="Getino M."/>
            <person name="Pursley I."/>
            <person name="Horton D.L."/>
            <person name="Alikhan N.F."/>
            <person name="Baker D."/>
            <person name="Gharbi K."/>
            <person name="Hall N."/>
            <person name="Watson M."/>
            <person name="Adriaenssens E.M."/>
            <person name="Foster-Nyarko E."/>
            <person name="Jarju S."/>
            <person name="Secka A."/>
            <person name="Antonio M."/>
            <person name="Oren A."/>
            <person name="Chaudhuri R.R."/>
            <person name="La Ragione R."/>
            <person name="Hildebrand F."/>
            <person name="Pallen M.J."/>
        </authorList>
    </citation>
    <scope>NUCLEOTIDE SEQUENCE</scope>
    <source>
        <strain evidence="3">CHK190-19873</strain>
    </source>
</reference>
<sequence length="243" mass="25949">MILVFSLTGCSSSTDTSESESTEVLAESEVESSSAPFNETEEPETGADSAEETAAETTEEPAEEVTTETAAESAGETAAESSEEAGGILIAYFSWSGNTEKMAQMIQSETNGDLFKIEPATPYTDDYDTLLDVAQQEQSDNARPELASQVENWDSYEVVFVGYPDWWSDAPMLIYSFLEAYDWEGKTLVPFCTSGGSSFGRSLDKLPDSAPGAEILDGLHVSGSSVDGAGEDIASWISSLNLA</sequence>
<dbReference type="SUPFAM" id="SSF52218">
    <property type="entry name" value="Flavoproteins"/>
    <property type="match status" value="1"/>
</dbReference>
<evidence type="ECO:0000313" key="4">
    <source>
        <dbReference type="Proteomes" id="UP000823935"/>
    </source>
</evidence>
<feature type="compositionally biased region" description="Acidic residues" evidence="1">
    <location>
        <begin position="17"/>
        <end position="30"/>
    </location>
</feature>
<feature type="region of interest" description="Disordered" evidence="1">
    <location>
        <begin position="1"/>
        <end position="82"/>
    </location>
</feature>
<dbReference type="Proteomes" id="UP000823935">
    <property type="component" value="Unassembled WGS sequence"/>
</dbReference>
<reference evidence="3" key="1">
    <citation type="submission" date="2020-10" db="EMBL/GenBank/DDBJ databases">
        <authorList>
            <person name="Gilroy R."/>
        </authorList>
    </citation>
    <scope>NUCLEOTIDE SEQUENCE</scope>
    <source>
        <strain evidence="3">CHK190-19873</strain>
    </source>
</reference>
<comment type="caution">
    <text evidence="3">The sequence shown here is derived from an EMBL/GenBank/DDBJ whole genome shotgun (WGS) entry which is preliminary data.</text>
</comment>
<dbReference type="InterPro" id="IPR008254">
    <property type="entry name" value="Flavodoxin/NO_synth"/>
</dbReference>
<feature type="domain" description="Flavodoxin-like" evidence="2">
    <location>
        <begin position="88"/>
        <end position="241"/>
    </location>
</feature>
<dbReference type="Gene3D" id="3.40.50.360">
    <property type="match status" value="1"/>
</dbReference>
<accession>A0A9D1JLG9</accession>